<protein>
    <submittedName>
        <fullName evidence="1">Uncharacterized protein</fullName>
    </submittedName>
</protein>
<evidence type="ECO:0000313" key="1">
    <source>
        <dbReference type="EMBL" id="KAK8773701.1"/>
    </source>
</evidence>
<evidence type="ECO:0000313" key="2">
    <source>
        <dbReference type="Proteomes" id="UP001321473"/>
    </source>
</evidence>
<accession>A0AAQ4EGA6</accession>
<comment type="caution">
    <text evidence="1">The sequence shown here is derived from an EMBL/GenBank/DDBJ whole genome shotgun (WGS) entry which is preliminary data.</text>
</comment>
<dbReference type="EMBL" id="JARKHS020016441">
    <property type="protein sequence ID" value="KAK8773701.1"/>
    <property type="molecule type" value="Genomic_DNA"/>
</dbReference>
<sequence>MAEKEESSKIILVTCSLCFLGLGVEFGGASYKYLTRIFPAAQEGRAVLGAEVLCSATVNICPVSVFETVKILVMLVCICSHNHQYKALKNWYALQLLSANIVNTFFCRLRGPSENFLKENPVTTVGLQHFFLYRIVQ</sequence>
<reference evidence="1 2" key="1">
    <citation type="journal article" date="2023" name="Arcadia Sci">
        <title>De novo assembly of a long-read Amblyomma americanum tick genome.</title>
        <authorList>
            <person name="Chou S."/>
            <person name="Poskanzer K.E."/>
            <person name="Rollins M."/>
            <person name="Thuy-Boun P.S."/>
        </authorList>
    </citation>
    <scope>NUCLEOTIDE SEQUENCE [LARGE SCALE GENOMIC DNA]</scope>
    <source>
        <strain evidence="1">F_SG_1</strain>
        <tissue evidence="1">Salivary glands</tissue>
    </source>
</reference>
<dbReference type="Proteomes" id="UP001321473">
    <property type="component" value="Unassembled WGS sequence"/>
</dbReference>
<proteinExistence type="predicted"/>
<dbReference type="AlphaFoldDB" id="A0AAQ4EGA6"/>
<keyword evidence="2" id="KW-1185">Reference proteome</keyword>
<organism evidence="1 2">
    <name type="scientific">Amblyomma americanum</name>
    <name type="common">Lone star tick</name>
    <dbReference type="NCBI Taxonomy" id="6943"/>
    <lineage>
        <taxon>Eukaryota</taxon>
        <taxon>Metazoa</taxon>
        <taxon>Ecdysozoa</taxon>
        <taxon>Arthropoda</taxon>
        <taxon>Chelicerata</taxon>
        <taxon>Arachnida</taxon>
        <taxon>Acari</taxon>
        <taxon>Parasitiformes</taxon>
        <taxon>Ixodida</taxon>
        <taxon>Ixodoidea</taxon>
        <taxon>Ixodidae</taxon>
        <taxon>Amblyomminae</taxon>
        <taxon>Amblyomma</taxon>
    </lineage>
</organism>
<gene>
    <name evidence="1" type="ORF">V5799_011766</name>
</gene>
<name>A0AAQ4EGA6_AMBAM</name>